<comment type="caution">
    <text evidence="2">The sequence shown here is derived from an EMBL/GenBank/DDBJ whole genome shotgun (WGS) entry which is preliminary data.</text>
</comment>
<dbReference type="Gene3D" id="3.40.630.10">
    <property type="entry name" value="Zn peptidases"/>
    <property type="match status" value="1"/>
</dbReference>
<keyword evidence="1" id="KW-0732">Signal</keyword>
<dbReference type="CDD" id="cd06241">
    <property type="entry name" value="M14-like"/>
    <property type="match status" value="1"/>
</dbReference>
<evidence type="ECO:0000256" key="1">
    <source>
        <dbReference type="SAM" id="SignalP"/>
    </source>
</evidence>
<organism evidence="2 3">
    <name type="scientific">Deminuibacter soli</name>
    <dbReference type="NCBI Taxonomy" id="2291815"/>
    <lineage>
        <taxon>Bacteria</taxon>
        <taxon>Pseudomonadati</taxon>
        <taxon>Bacteroidota</taxon>
        <taxon>Chitinophagia</taxon>
        <taxon>Chitinophagales</taxon>
        <taxon>Chitinophagaceae</taxon>
        <taxon>Deminuibacter</taxon>
    </lineage>
</organism>
<proteinExistence type="predicted"/>
<evidence type="ECO:0000313" key="2">
    <source>
        <dbReference type="EMBL" id="RFM28640.1"/>
    </source>
</evidence>
<dbReference type="AlphaFoldDB" id="A0A3E1NL27"/>
<name>A0A3E1NL27_9BACT</name>
<dbReference type="SUPFAM" id="SSF53187">
    <property type="entry name" value="Zn-dependent exopeptidases"/>
    <property type="match status" value="1"/>
</dbReference>
<protein>
    <submittedName>
        <fullName evidence="2">Uncharacterized protein</fullName>
    </submittedName>
</protein>
<gene>
    <name evidence="2" type="ORF">DXN05_07550</name>
</gene>
<dbReference type="Proteomes" id="UP000261284">
    <property type="component" value="Unassembled WGS sequence"/>
</dbReference>
<evidence type="ECO:0000313" key="3">
    <source>
        <dbReference type="Proteomes" id="UP000261284"/>
    </source>
</evidence>
<feature type="chain" id="PRO_5017670138" evidence="1">
    <location>
        <begin position="19"/>
        <end position="574"/>
    </location>
</feature>
<reference evidence="2 3" key="1">
    <citation type="submission" date="2018-08" db="EMBL/GenBank/DDBJ databases">
        <title>Chitinophagaceae sp. K23C18032701, a novel bacterium isolated from forest soil.</title>
        <authorList>
            <person name="Wang C."/>
        </authorList>
    </citation>
    <scope>NUCLEOTIDE SEQUENCE [LARGE SCALE GENOMIC DNA]</scope>
    <source>
        <strain evidence="2 3">K23C18032701</strain>
    </source>
</reference>
<accession>A0A3E1NL27</accession>
<sequence length="574" mass="66133">MKKPLLIAAFFTVFFSRAQNLATPFEKSREQASATYFESIAYYRQLQALFSSVHIRSFDTTDAGYPLSLVIYSKDKQFTPSQWRAGHKVVILVNNGIHPGEPDGIDASMQLLRDLLQQKIATPDNVVLAIIPVYNIGGSLNRGSFSRVNQNGPEAYGFRGNAQNLDLNRDFIKADSKDAIAFTHIFQWLQPDIFIDNHVSDGADYQHTMTLLTTQHNKLGGNLGEFLHNRFEPALYKGMQQKKWDLVPYVNFEEGNPEKGWMAFYDPPRYSSGYATLFQTLAFMPETHMLKPYADRVHSTYALMQTMMEQASLMRDSIIAERAAAIAASMQQQNITLSWQADTTQFEYIRFKGYATATKTSDVTGMPRMYYDHSQPFEKDVRFYNTFKAAVNVQKPRAYIIPRGWQQAIERLAANGVQMTQFTQDTTITVSYYHIDDYKAQSRAFEKHHRNTDIKLSEHATEQRFVKGDYIVYTGQRADRYIMETLEPLGDDSFFSWNFFDAVLQQKEGYSNYRWEDVAGPYLQQHPELQQQLEAKRKADPLFAGSASAQLDFVYKHSPWYEPAHLRYPVYRLN</sequence>
<feature type="signal peptide" evidence="1">
    <location>
        <begin position="1"/>
        <end position="18"/>
    </location>
</feature>
<dbReference type="EMBL" id="QTJU01000002">
    <property type="protein sequence ID" value="RFM28640.1"/>
    <property type="molecule type" value="Genomic_DNA"/>
</dbReference>
<dbReference type="OrthoDB" id="9767214at2"/>
<dbReference type="RefSeq" id="WP_116846630.1">
    <property type="nucleotide sequence ID" value="NZ_QTJU01000002.1"/>
</dbReference>
<keyword evidence="3" id="KW-1185">Reference proteome</keyword>